<dbReference type="Pfam" id="PF11454">
    <property type="entry name" value="DUF3016"/>
    <property type="match status" value="1"/>
</dbReference>
<name>A0A0J8GYB0_9ALTE</name>
<organism evidence="2 3">
    <name type="scientific">Catenovulum maritimum</name>
    <dbReference type="NCBI Taxonomy" id="1513271"/>
    <lineage>
        <taxon>Bacteria</taxon>
        <taxon>Pseudomonadati</taxon>
        <taxon>Pseudomonadota</taxon>
        <taxon>Gammaproteobacteria</taxon>
        <taxon>Alteromonadales</taxon>
        <taxon>Alteromonadaceae</taxon>
        <taxon>Catenovulum</taxon>
    </lineage>
</organism>
<comment type="caution">
    <text evidence="2">The sequence shown here is derived from an EMBL/GenBank/DDBJ whole genome shotgun (WGS) entry which is preliminary data.</text>
</comment>
<dbReference type="AlphaFoldDB" id="A0A0J8GYB0"/>
<gene>
    <name evidence="2" type="ORF">XM47_04290</name>
</gene>
<dbReference type="RefSeq" id="WP_048690173.1">
    <property type="nucleotide sequence ID" value="NZ_KQ130484.1"/>
</dbReference>
<evidence type="ECO:0008006" key="4">
    <source>
        <dbReference type="Google" id="ProtNLM"/>
    </source>
</evidence>
<keyword evidence="3" id="KW-1185">Reference proteome</keyword>
<accession>A0A0J8GYB0</accession>
<dbReference type="EMBL" id="LAZL01000005">
    <property type="protein sequence ID" value="KMT66224.1"/>
    <property type="molecule type" value="Genomic_DNA"/>
</dbReference>
<reference evidence="2 3" key="1">
    <citation type="submission" date="2015-04" db="EMBL/GenBank/DDBJ databases">
        <title>Draft Genome Sequence of the Novel Agar-Digesting Marine Bacterium Q1.</title>
        <authorList>
            <person name="Li Y."/>
            <person name="Li D."/>
            <person name="Chen G."/>
            <person name="Du Z."/>
        </authorList>
    </citation>
    <scope>NUCLEOTIDE SEQUENCE [LARGE SCALE GENOMIC DNA]</scope>
    <source>
        <strain evidence="2 3">Q1</strain>
    </source>
</reference>
<dbReference type="STRING" id="1513271.XM47_04290"/>
<evidence type="ECO:0000256" key="1">
    <source>
        <dbReference type="SAM" id="SignalP"/>
    </source>
</evidence>
<feature type="signal peptide" evidence="1">
    <location>
        <begin position="1"/>
        <end position="22"/>
    </location>
</feature>
<evidence type="ECO:0000313" key="3">
    <source>
        <dbReference type="Proteomes" id="UP000037600"/>
    </source>
</evidence>
<feature type="chain" id="PRO_5005298865" description="DUF3016 domain-containing protein" evidence="1">
    <location>
        <begin position="23"/>
        <end position="167"/>
    </location>
</feature>
<dbReference type="InterPro" id="IPR021557">
    <property type="entry name" value="DUF3016"/>
</dbReference>
<keyword evidence="1" id="KW-0732">Signal</keyword>
<proteinExistence type="predicted"/>
<protein>
    <recommendedName>
        <fullName evidence="4">DUF3016 domain-containing protein</fullName>
    </recommendedName>
</protein>
<evidence type="ECO:0000313" key="2">
    <source>
        <dbReference type="EMBL" id="KMT66224.1"/>
    </source>
</evidence>
<dbReference type="OrthoDB" id="195620at2"/>
<dbReference type="Proteomes" id="UP000037600">
    <property type="component" value="Unassembled WGS sequence"/>
</dbReference>
<sequence length="167" mass="19461">MKNLSKSIVSVLLLLSSANLFAAKLSLKWQNPEDYIDVKASLYESDEDFQSYTFEQFETFLNRLAQKLPDDQTLKLTVTDLDLAGEVRLRTGPLSDMRVIKTPYIPRIKFNYELIGSDKRVIQSGEEYLKNMAMHDQVILPPSLDNYKYEFSMLNRWFKKTFKTVKS</sequence>